<dbReference type="InterPro" id="IPR043708">
    <property type="entry name" value="DUF5648"/>
</dbReference>
<name>A0A2M9HDJ6_9BIFI</name>
<organism evidence="2 3">
    <name type="scientific">Bifidobacterium simiarum</name>
    <dbReference type="NCBI Taxonomy" id="2045441"/>
    <lineage>
        <taxon>Bacteria</taxon>
        <taxon>Bacillati</taxon>
        <taxon>Actinomycetota</taxon>
        <taxon>Actinomycetes</taxon>
        <taxon>Bifidobacteriales</taxon>
        <taxon>Bifidobacteriaceae</taxon>
        <taxon>Bifidobacterium</taxon>
    </lineage>
</organism>
<dbReference type="EMBL" id="PEBK01000007">
    <property type="protein sequence ID" value="PJM74885.1"/>
    <property type="molecule type" value="Genomic_DNA"/>
</dbReference>
<evidence type="ECO:0000313" key="2">
    <source>
        <dbReference type="EMBL" id="PJM74885.1"/>
    </source>
</evidence>
<accession>A0A2M9HDJ6</accession>
<sequence length="297" mass="33233">MRLIMTSHRSRRLLAFVVAIFSMLALGLTVDSASAATVGGQQPMYRLYNPNSGEHFYTASNAESFRLQRFGWKYEGIGWVAPTSGRNVYRLYNRHAGDHHYTMSVAERNMLIAKGWKYEGVGWKSGGSVPVYRQYNRRAKKAGAHNYTTNKAENNMLVRAGWKAEGIGWYATAHDINTCAPVQGVYTSRAGRKVSVATNCTITENGKRYRQINVVTSGGAVMNHMNTKGVFEITLDPNANGWGGNVHVYSLYPRGVKAGFQGVREDVSRNRLVQHSGGPFYYDATNYGYFMQTAYFK</sequence>
<comment type="caution">
    <text evidence="2">The sequence shown here is derived from an EMBL/GenBank/DDBJ whole genome shotgun (WGS) entry which is preliminary data.</text>
</comment>
<dbReference type="Proteomes" id="UP000231451">
    <property type="component" value="Unassembled WGS sequence"/>
</dbReference>
<evidence type="ECO:0000313" key="3">
    <source>
        <dbReference type="Proteomes" id="UP000231451"/>
    </source>
</evidence>
<evidence type="ECO:0000259" key="1">
    <source>
        <dbReference type="Pfam" id="PF18885"/>
    </source>
</evidence>
<proteinExistence type="predicted"/>
<keyword evidence="3" id="KW-1185">Reference proteome</keyword>
<protein>
    <recommendedName>
        <fullName evidence="1">DUF5648 domain-containing protein</fullName>
    </recommendedName>
</protein>
<feature type="domain" description="DUF5648" evidence="1">
    <location>
        <begin position="43"/>
        <end position="171"/>
    </location>
</feature>
<reference evidence="2 3" key="1">
    <citation type="submission" date="2017-10" db="EMBL/GenBank/DDBJ databases">
        <title>Draft genome sequences of strains TRE 1, TRE 9, TRE H and TRI 7, isolated from tamarins, belonging to four potential novel Bifidobacterium species.</title>
        <authorList>
            <person name="Mattarelli P."/>
            <person name="Modesto M."/>
            <person name="Puglisi E."/>
            <person name="Morelli L."/>
            <person name="Spezio C."/>
            <person name="Bonetti A."/>
            <person name="Sandri C."/>
        </authorList>
    </citation>
    <scope>NUCLEOTIDE SEQUENCE [LARGE SCALE GENOMIC DNA]</scope>
    <source>
        <strain evidence="3">TRI7</strain>
    </source>
</reference>
<dbReference type="Pfam" id="PF18885">
    <property type="entry name" value="DUF5648"/>
    <property type="match status" value="1"/>
</dbReference>
<gene>
    <name evidence="2" type="ORF">CSQ87_08045</name>
</gene>
<dbReference type="AlphaFoldDB" id="A0A2M9HDJ6"/>